<dbReference type="CDD" id="cd05374">
    <property type="entry name" value="17beta-HSD-like_SDR_c"/>
    <property type="match status" value="1"/>
</dbReference>
<dbReference type="EMBL" id="VIGC01000010">
    <property type="protein sequence ID" value="TQE95953.1"/>
    <property type="molecule type" value="Genomic_DNA"/>
</dbReference>
<comment type="similarity">
    <text evidence="1 2">Belongs to the short-chain dehydrogenases/reductases (SDR) family.</text>
</comment>
<dbReference type="GO" id="GO:0008202">
    <property type="term" value="P:steroid metabolic process"/>
    <property type="evidence" value="ECO:0007669"/>
    <property type="project" value="TreeGrafter"/>
</dbReference>
<dbReference type="SUPFAM" id="SSF51735">
    <property type="entry name" value="NAD(P)-binding Rossmann-fold domains"/>
    <property type="match status" value="1"/>
</dbReference>
<organism evidence="3 4">
    <name type="scientific">Litorilinea aerophila</name>
    <dbReference type="NCBI Taxonomy" id="1204385"/>
    <lineage>
        <taxon>Bacteria</taxon>
        <taxon>Bacillati</taxon>
        <taxon>Chloroflexota</taxon>
        <taxon>Caldilineae</taxon>
        <taxon>Caldilineales</taxon>
        <taxon>Caldilineaceae</taxon>
        <taxon>Litorilinea</taxon>
    </lineage>
</organism>
<dbReference type="Gene3D" id="3.40.50.720">
    <property type="entry name" value="NAD(P)-binding Rossmann-like Domain"/>
    <property type="match status" value="1"/>
</dbReference>
<evidence type="ECO:0000313" key="3">
    <source>
        <dbReference type="EMBL" id="TQE95953.1"/>
    </source>
</evidence>
<dbReference type="InterPro" id="IPR036291">
    <property type="entry name" value="NAD(P)-bd_dom_sf"/>
</dbReference>
<dbReference type="InterPro" id="IPR002347">
    <property type="entry name" value="SDR_fam"/>
</dbReference>
<dbReference type="PANTHER" id="PTHR43313">
    <property type="entry name" value="SHORT-CHAIN DEHYDROGENASE/REDUCTASE FAMILY 9C"/>
    <property type="match status" value="1"/>
</dbReference>
<dbReference type="PANTHER" id="PTHR43313:SF1">
    <property type="entry name" value="3BETA-HYDROXYSTEROID DEHYDROGENASE DHS-16"/>
    <property type="match status" value="1"/>
</dbReference>
<comment type="caution">
    <text evidence="3">The sequence shown here is derived from an EMBL/GenBank/DDBJ whole genome shotgun (WGS) entry which is preliminary data.</text>
</comment>
<evidence type="ECO:0000256" key="1">
    <source>
        <dbReference type="ARBA" id="ARBA00006484"/>
    </source>
</evidence>
<dbReference type="GO" id="GO:0016491">
    <property type="term" value="F:oxidoreductase activity"/>
    <property type="evidence" value="ECO:0007669"/>
    <property type="project" value="TreeGrafter"/>
</dbReference>
<proteinExistence type="inferred from homology"/>
<dbReference type="PRINTS" id="PR00081">
    <property type="entry name" value="GDHRDH"/>
</dbReference>
<sequence length="289" mass="31593">MTGNGSKYVVVTGVSSGIGRATLAELAAHGYHVFGSVRTQEVADRLSQEYGAAFTPLLFDVTDEDAVDAAAEQVAEVVGDRGLVGLVNNAGIAVGGPLLYLPIEEMRRQFEVNLFGVMNVIQAFAPLLGAEAEAPHPPGRIINLSSASGHTAYPFLGPYAASKFALEGFSDSLRRELQLFGIDVIVIIPGAVRTPIWDKALALAEEDDYSDTEYAEIVPKVRETLARLEQEGMPPERVSRTIRQALESPRPKTRYVVANNWLLGWILPRWLPDRWLDRLVARQWGLGRA</sequence>
<evidence type="ECO:0000256" key="2">
    <source>
        <dbReference type="RuleBase" id="RU000363"/>
    </source>
</evidence>
<dbReference type="OrthoDB" id="9808814at2"/>
<reference evidence="3 4" key="1">
    <citation type="submission" date="2019-06" db="EMBL/GenBank/DDBJ databases">
        <title>Genome sequence of Litorilinea aerophila BAA-2444.</title>
        <authorList>
            <person name="Maclea K.S."/>
            <person name="Maurais E.G."/>
            <person name="Iannazzi L.C."/>
        </authorList>
    </citation>
    <scope>NUCLEOTIDE SEQUENCE [LARGE SCALE GENOMIC DNA]</scope>
    <source>
        <strain evidence="3 4">ATCC BAA-2444</strain>
    </source>
</reference>
<dbReference type="PRINTS" id="PR00080">
    <property type="entry name" value="SDRFAMILY"/>
</dbReference>
<dbReference type="RefSeq" id="WP_141609870.1">
    <property type="nucleotide sequence ID" value="NZ_VIGC02000010.1"/>
</dbReference>
<dbReference type="Proteomes" id="UP000317371">
    <property type="component" value="Unassembled WGS sequence"/>
</dbReference>
<accession>A0A540VIK3</accession>
<dbReference type="InterPro" id="IPR020904">
    <property type="entry name" value="Sc_DH/Rdtase_CS"/>
</dbReference>
<dbReference type="AlphaFoldDB" id="A0A540VIK3"/>
<dbReference type="FunCoup" id="A0A540VIK3">
    <property type="interactions" value="169"/>
</dbReference>
<dbReference type="PROSITE" id="PS00061">
    <property type="entry name" value="ADH_SHORT"/>
    <property type="match status" value="1"/>
</dbReference>
<evidence type="ECO:0000313" key="4">
    <source>
        <dbReference type="Proteomes" id="UP000317371"/>
    </source>
</evidence>
<dbReference type="Pfam" id="PF00106">
    <property type="entry name" value="adh_short"/>
    <property type="match status" value="1"/>
</dbReference>
<gene>
    <name evidence="3" type="ORF">FKZ61_09405</name>
</gene>
<name>A0A540VIK3_9CHLR</name>
<dbReference type="InParanoid" id="A0A540VIK3"/>
<keyword evidence="4" id="KW-1185">Reference proteome</keyword>
<protein>
    <submittedName>
        <fullName evidence="3">SDR family oxidoreductase</fullName>
    </submittedName>
</protein>